<protein>
    <submittedName>
        <fullName evidence="1">Uncharacterized protein</fullName>
    </submittedName>
</protein>
<proteinExistence type="predicted"/>
<dbReference type="OrthoDB" id="286090at2"/>
<dbReference type="RefSeq" id="WP_115268007.1">
    <property type="nucleotide sequence ID" value="NZ_JBNPNB010000029.1"/>
</dbReference>
<evidence type="ECO:0000313" key="1">
    <source>
        <dbReference type="EMBL" id="SUN59530.1"/>
    </source>
</evidence>
<sequence length="166" mass="20080">MTMNHLCISKYDIKYRNELGVYLRDDWTSFFDIGKVWEGELLTREEYERVEKNYLDALRDIAQFVGANAFEINSIEMWDYDTSHLGFPFVNGSIINLEQCLTLAKDIIREKVWCKIESEKLNIYCEYDYYIYISFEGDLDTVKAIIKKYDLFWEMQDRKWFEKDED</sequence>
<accession>A0A380K4B8</accession>
<evidence type="ECO:0000313" key="2">
    <source>
        <dbReference type="Proteomes" id="UP000254924"/>
    </source>
</evidence>
<dbReference type="GeneID" id="78355898"/>
<dbReference type="Proteomes" id="UP000254924">
    <property type="component" value="Unassembled WGS sequence"/>
</dbReference>
<dbReference type="EMBL" id="UHFN01000007">
    <property type="protein sequence ID" value="SUN59530.1"/>
    <property type="molecule type" value="Genomic_DNA"/>
</dbReference>
<organism evidence="1 2">
    <name type="scientific">Streptococcus hyointestinalis</name>
    <dbReference type="NCBI Taxonomy" id="1337"/>
    <lineage>
        <taxon>Bacteria</taxon>
        <taxon>Bacillati</taxon>
        <taxon>Bacillota</taxon>
        <taxon>Bacilli</taxon>
        <taxon>Lactobacillales</taxon>
        <taxon>Streptococcaceae</taxon>
        <taxon>Streptococcus</taxon>
    </lineage>
</organism>
<name>A0A380K4B8_9STRE</name>
<gene>
    <name evidence="1" type="ORF">NCTC12224_00428</name>
</gene>
<dbReference type="AlphaFoldDB" id="A0A380K4B8"/>
<keyword evidence="2" id="KW-1185">Reference proteome</keyword>
<reference evidence="1 2" key="1">
    <citation type="submission" date="2018-06" db="EMBL/GenBank/DDBJ databases">
        <authorList>
            <consortium name="Pathogen Informatics"/>
            <person name="Doyle S."/>
        </authorList>
    </citation>
    <scope>NUCLEOTIDE SEQUENCE [LARGE SCALE GENOMIC DNA]</scope>
    <source>
        <strain evidence="1 2">NCTC12224</strain>
    </source>
</reference>